<protein>
    <recommendedName>
        <fullName evidence="3">Metallo-beta-lactamase domain-containing protein</fullName>
    </recommendedName>
</protein>
<keyword evidence="1" id="KW-0269">Exonuclease</keyword>
<keyword evidence="1" id="KW-0378">Hydrolase</keyword>
<keyword evidence="2" id="KW-0694">RNA-binding</keyword>
<dbReference type="Proteomes" id="UP000019050">
    <property type="component" value="Unassembled WGS sequence"/>
</dbReference>
<keyword evidence="1" id="KW-0540">Nuclease</keyword>
<evidence type="ECO:0000256" key="2">
    <source>
        <dbReference type="ARBA" id="ARBA00022884"/>
    </source>
</evidence>
<dbReference type="InterPro" id="IPR001279">
    <property type="entry name" value="Metallo-B-lactamas"/>
</dbReference>
<dbReference type="Gene3D" id="3.40.50.10710">
    <property type="entry name" value="Metallo-hydrolase/oxidoreductase"/>
    <property type="match status" value="1"/>
</dbReference>
<gene>
    <name evidence="4" type="ORF">GCWU000182_000850</name>
</gene>
<dbReference type="HOGENOM" id="CLU_031965_1_0_9"/>
<dbReference type="GO" id="GO:0004527">
    <property type="term" value="F:exonuclease activity"/>
    <property type="evidence" value="ECO:0007669"/>
    <property type="project" value="UniProtKB-KW"/>
</dbReference>
<dbReference type="InterPro" id="IPR036866">
    <property type="entry name" value="RibonucZ/Hydroxyglut_hydro"/>
</dbReference>
<keyword evidence="5" id="KW-1185">Reference proteome</keyword>
<evidence type="ECO:0000256" key="1">
    <source>
        <dbReference type="ARBA" id="ARBA00022839"/>
    </source>
</evidence>
<sequence>MKETDNMTQEITTQVRFWGGLDTIGGNIVSLEAGNYRILTDFGALFGASLEELKQVDLTPSLLEKGHLPAIDGLYTRQQLGASDLASYEETDMKTIVCLSHLHLDHIGGFGQLPEDLPIYALEDSVSFYQRLASDGLLPDFKVNWQAVQSEVPFQFGPFTIEFVVSDHDTIGAASIFITGPDLKVVNSGDFRLTGFHPERVLHWAQKARDFQPDLFLVEGTTFSFDPGSRDDRMQLPEDLAARVASISAGNEAKFLKDFTQVVAQAGNQLVALNVYPQNIERLVYMAQALNRAGRTLVLEPNYYRLLRPYMAPEAALATINWDGDSKLPVQDVLTWDQVQAAPAQYAVQVDYEQHHDYIFSLSEGIYIHSNGVPLGAYDARYQPWLEGIVKAGWQFYHGHVSGHASTQDLCLVNYVVGAKLVVPWHSFKPERYAEALVDLGLTPWLPSLDTTYSADQIKSLAD</sequence>
<organism evidence="4 5">
    <name type="scientific">Abiotrophia defectiva ATCC 49176</name>
    <dbReference type="NCBI Taxonomy" id="592010"/>
    <lineage>
        <taxon>Bacteria</taxon>
        <taxon>Bacillati</taxon>
        <taxon>Bacillota</taxon>
        <taxon>Bacilli</taxon>
        <taxon>Lactobacillales</taxon>
        <taxon>Aerococcaceae</taxon>
        <taxon>Abiotrophia</taxon>
    </lineage>
</organism>
<dbReference type="SUPFAM" id="SSF56281">
    <property type="entry name" value="Metallo-hydrolase/oxidoreductase"/>
    <property type="match status" value="1"/>
</dbReference>
<dbReference type="Pfam" id="PF00753">
    <property type="entry name" value="Lactamase_B"/>
    <property type="match status" value="1"/>
</dbReference>
<dbReference type="AlphaFoldDB" id="W1Q3K7"/>
<dbReference type="Gene3D" id="3.60.15.10">
    <property type="entry name" value="Ribonuclease Z/Hydroxyacylglutathione hydrolase-like"/>
    <property type="match status" value="1"/>
</dbReference>
<dbReference type="STRING" id="592010.GCWU000182_000850"/>
<evidence type="ECO:0000313" key="4">
    <source>
        <dbReference type="EMBL" id="ESK65785.1"/>
    </source>
</evidence>
<comment type="caution">
    <text evidence="4">The sequence shown here is derived from an EMBL/GenBank/DDBJ whole genome shotgun (WGS) entry which is preliminary data.</text>
</comment>
<reference evidence="4" key="1">
    <citation type="submission" date="2013-06" db="EMBL/GenBank/DDBJ databases">
        <authorList>
            <person name="Weinstock G."/>
            <person name="Sodergren E."/>
            <person name="Clifton S."/>
            <person name="Fulton L."/>
            <person name="Fulton B."/>
            <person name="Courtney L."/>
            <person name="Fronick C."/>
            <person name="Harrison M."/>
            <person name="Strong C."/>
            <person name="Farmer C."/>
            <person name="Delahaunty K."/>
            <person name="Markovic C."/>
            <person name="Hall O."/>
            <person name="Minx P."/>
            <person name="Tomlinson C."/>
            <person name="Mitreva M."/>
            <person name="Nelson J."/>
            <person name="Hou S."/>
            <person name="Wollam A."/>
            <person name="Pepin K.H."/>
            <person name="Johnson M."/>
            <person name="Bhonagiri V."/>
            <person name="Nash W.E."/>
            <person name="Warren W."/>
            <person name="Chinwalla A."/>
            <person name="Mardis E.R."/>
            <person name="Wilson R.K."/>
        </authorList>
    </citation>
    <scope>NUCLEOTIDE SEQUENCE [LARGE SCALE GENOMIC DNA]</scope>
    <source>
        <strain evidence="4">ATCC 49176</strain>
    </source>
</reference>
<accession>W1Q3K7</accession>
<dbReference type="PANTHER" id="PTHR43694">
    <property type="entry name" value="RIBONUCLEASE J"/>
    <property type="match status" value="1"/>
</dbReference>
<dbReference type="eggNOG" id="COG0595">
    <property type="taxonomic scope" value="Bacteria"/>
</dbReference>
<feature type="domain" description="Metallo-beta-lactamase" evidence="3">
    <location>
        <begin position="25"/>
        <end position="248"/>
    </location>
</feature>
<evidence type="ECO:0000259" key="3">
    <source>
        <dbReference type="SMART" id="SM00849"/>
    </source>
</evidence>
<dbReference type="PANTHER" id="PTHR43694:SF1">
    <property type="entry name" value="RIBONUCLEASE J"/>
    <property type="match status" value="1"/>
</dbReference>
<proteinExistence type="predicted"/>
<dbReference type="GO" id="GO:0003723">
    <property type="term" value="F:RNA binding"/>
    <property type="evidence" value="ECO:0007669"/>
    <property type="project" value="UniProtKB-KW"/>
</dbReference>
<dbReference type="InterPro" id="IPR042173">
    <property type="entry name" value="RNase_J_2"/>
</dbReference>
<dbReference type="EMBL" id="ACIN03000005">
    <property type="protein sequence ID" value="ESK65785.1"/>
    <property type="molecule type" value="Genomic_DNA"/>
</dbReference>
<evidence type="ECO:0000313" key="5">
    <source>
        <dbReference type="Proteomes" id="UP000019050"/>
    </source>
</evidence>
<name>W1Q3K7_ABIDE</name>
<dbReference type="SMART" id="SM00849">
    <property type="entry name" value="Lactamase_B"/>
    <property type="match status" value="1"/>
</dbReference>